<keyword evidence="2" id="KW-0732">Signal</keyword>
<dbReference type="InterPro" id="IPR013424">
    <property type="entry name" value="Ice-binding_C"/>
</dbReference>
<feature type="compositionally biased region" description="Low complexity" evidence="1">
    <location>
        <begin position="197"/>
        <end position="207"/>
    </location>
</feature>
<dbReference type="AlphaFoldDB" id="A0A6M4IHS6"/>
<evidence type="ECO:0000313" key="5">
    <source>
        <dbReference type="Proteomes" id="UP000500938"/>
    </source>
</evidence>
<feature type="region of interest" description="Disordered" evidence="1">
    <location>
        <begin position="193"/>
        <end position="217"/>
    </location>
</feature>
<keyword evidence="5" id="KW-1185">Reference proteome</keyword>
<dbReference type="RefSeq" id="WP_171224082.1">
    <property type="nucleotide sequence ID" value="NZ_CP053085.1"/>
</dbReference>
<evidence type="ECO:0000256" key="2">
    <source>
        <dbReference type="SAM" id="SignalP"/>
    </source>
</evidence>
<evidence type="ECO:0000313" key="4">
    <source>
        <dbReference type="EMBL" id="QJR34654.1"/>
    </source>
</evidence>
<reference evidence="4 5" key="1">
    <citation type="submission" date="2020-05" db="EMBL/GenBank/DDBJ databases">
        <title>Complete genome sequence of Gemmatimonas greenlandica TET16.</title>
        <authorList>
            <person name="Zeng Y."/>
        </authorList>
    </citation>
    <scope>NUCLEOTIDE SEQUENCE [LARGE SCALE GENOMIC DNA]</scope>
    <source>
        <strain evidence="4 5">TET16</strain>
    </source>
</reference>
<feature type="domain" description="Ice-binding protein C-terminal" evidence="3">
    <location>
        <begin position="238"/>
        <end position="261"/>
    </location>
</feature>
<protein>
    <submittedName>
        <fullName evidence="4">PEP-CTERM sorting domain-containing protein</fullName>
    </submittedName>
</protein>
<dbReference type="KEGG" id="ggr:HKW67_03535"/>
<sequence length="266" mass="26397">MMHLLHRTIPFIAIAAVVTASSAGAQEREDSTSTSSAVVSLLGLGGNFVGFGGADTDASHPNAWNCAGGCAAFGKRGFAMAPFGSTVSALRASSRSASVASGRSALLPTDRADLSDYGWSRRFGADGAALDRLVAATEASRAHEVSTRAGEPAGVVAAPIPAPVADGAGRAPAWVAPGSSPVAAPGAWNNAVDESAAEPAEAAPQSAGRAGTPSVAGVSNAASSASAQSFVVAPLVTTVPEPSTVVLMAVGMSSLLFLRRRSARGR</sequence>
<name>A0A6M4IHS6_9BACT</name>
<dbReference type="NCBIfam" id="TIGR02595">
    <property type="entry name" value="PEP_CTERM"/>
    <property type="match status" value="1"/>
</dbReference>
<organism evidence="4 5">
    <name type="scientific">Gemmatimonas groenlandica</name>
    <dbReference type="NCBI Taxonomy" id="2732249"/>
    <lineage>
        <taxon>Bacteria</taxon>
        <taxon>Pseudomonadati</taxon>
        <taxon>Gemmatimonadota</taxon>
        <taxon>Gemmatimonadia</taxon>
        <taxon>Gemmatimonadales</taxon>
        <taxon>Gemmatimonadaceae</taxon>
        <taxon>Gemmatimonas</taxon>
    </lineage>
</organism>
<proteinExistence type="predicted"/>
<accession>A0A6M4IHS6</accession>
<dbReference type="Pfam" id="PF07589">
    <property type="entry name" value="PEP-CTERM"/>
    <property type="match status" value="1"/>
</dbReference>
<gene>
    <name evidence="4" type="ORF">HKW67_03535</name>
</gene>
<evidence type="ECO:0000256" key="1">
    <source>
        <dbReference type="SAM" id="MobiDB-lite"/>
    </source>
</evidence>
<evidence type="ECO:0000259" key="3">
    <source>
        <dbReference type="Pfam" id="PF07589"/>
    </source>
</evidence>
<feature type="signal peptide" evidence="2">
    <location>
        <begin position="1"/>
        <end position="25"/>
    </location>
</feature>
<dbReference type="EMBL" id="CP053085">
    <property type="protein sequence ID" value="QJR34654.1"/>
    <property type="molecule type" value="Genomic_DNA"/>
</dbReference>
<dbReference type="Proteomes" id="UP000500938">
    <property type="component" value="Chromosome"/>
</dbReference>
<feature type="chain" id="PRO_5026700137" evidence="2">
    <location>
        <begin position="26"/>
        <end position="266"/>
    </location>
</feature>